<reference evidence="1" key="2">
    <citation type="submission" date="2020-09" db="EMBL/GenBank/DDBJ databases">
        <authorList>
            <person name="Sun Q."/>
            <person name="Sedlacek I."/>
        </authorList>
    </citation>
    <scope>NUCLEOTIDE SEQUENCE</scope>
    <source>
        <strain evidence="1">CCM 8606</strain>
    </source>
</reference>
<evidence type="ECO:0000313" key="2">
    <source>
        <dbReference type="Proteomes" id="UP000619536"/>
    </source>
</evidence>
<dbReference type="Proteomes" id="UP000619536">
    <property type="component" value="Unassembled WGS sequence"/>
</dbReference>
<sequence>MQGGYKSDQAEDNARDIGNKDRPVLVLLQKGVAAPKGAVEGYIVMTFSDKSNSRYQRYRVLQEAFPILSGVTYLPTKMRLSKGNRSKLKYMQLLYVQYGV</sequence>
<proteinExistence type="predicted"/>
<dbReference type="EMBL" id="BMDH01000001">
    <property type="protein sequence ID" value="GGI12646.1"/>
    <property type="molecule type" value="Genomic_DNA"/>
</dbReference>
<evidence type="ECO:0000313" key="1">
    <source>
        <dbReference type="EMBL" id="GGI12646.1"/>
    </source>
</evidence>
<keyword evidence="2" id="KW-1185">Reference proteome</keyword>
<name>A0A8J3EXU9_9BIFI</name>
<protein>
    <submittedName>
        <fullName evidence="1">Uncharacterized protein</fullName>
    </submittedName>
</protein>
<organism evidence="1 2">
    <name type="scientific">Galliscardovia ingluviei</name>
    <dbReference type="NCBI Taxonomy" id="1769422"/>
    <lineage>
        <taxon>Bacteria</taxon>
        <taxon>Bacillati</taxon>
        <taxon>Actinomycetota</taxon>
        <taxon>Actinomycetes</taxon>
        <taxon>Bifidobacteriales</taxon>
        <taxon>Bifidobacteriaceae</taxon>
        <taxon>Galliscardovia</taxon>
    </lineage>
</organism>
<dbReference type="AlphaFoldDB" id="A0A8J3EXU9"/>
<accession>A0A8J3EXU9</accession>
<comment type="caution">
    <text evidence="1">The sequence shown here is derived from an EMBL/GenBank/DDBJ whole genome shotgun (WGS) entry which is preliminary data.</text>
</comment>
<reference evidence="1" key="1">
    <citation type="journal article" date="2014" name="Int. J. Syst. Evol. Microbiol.">
        <title>Complete genome sequence of Corynebacterium casei LMG S-19264T (=DSM 44701T), isolated from a smear-ripened cheese.</title>
        <authorList>
            <consortium name="US DOE Joint Genome Institute (JGI-PGF)"/>
            <person name="Walter F."/>
            <person name="Albersmeier A."/>
            <person name="Kalinowski J."/>
            <person name="Ruckert C."/>
        </authorList>
    </citation>
    <scope>NUCLEOTIDE SEQUENCE</scope>
    <source>
        <strain evidence="1">CCM 8606</strain>
    </source>
</reference>
<gene>
    <name evidence="1" type="ORF">GCM10007377_02000</name>
</gene>